<dbReference type="InterPro" id="IPR023378">
    <property type="entry name" value="YheA/YmcA-like_dom_sf"/>
</dbReference>
<reference evidence="2 3" key="1">
    <citation type="submission" date="2019-03" db="EMBL/GenBank/DDBJ databases">
        <title>Genomic Encyclopedia of Type Strains, Phase IV (KMG-IV): sequencing the most valuable type-strain genomes for metagenomic binning, comparative biology and taxonomic classification.</title>
        <authorList>
            <person name="Goeker M."/>
        </authorList>
    </citation>
    <scope>NUCLEOTIDE SEQUENCE [LARGE SCALE GENOMIC DNA]</scope>
    <source>
        <strain evidence="2 3">DSM 24455</strain>
    </source>
</reference>
<dbReference type="AlphaFoldDB" id="A0A4R7KRH4"/>
<dbReference type="HAMAP" id="MF_01526">
    <property type="entry name" value="UPF0342"/>
    <property type="match status" value="1"/>
</dbReference>
<proteinExistence type="inferred from homology"/>
<dbReference type="EMBL" id="SOAZ01000005">
    <property type="protein sequence ID" value="TDT61981.1"/>
    <property type="molecule type" value="Genomic_DNA"/>
</dbReference>
<organism evidence="2 3">
    <name type="scientific">Fonticella tunisiensis</name>
    <dbReference type="NCBI Taxonomy" id="1096341"/>
    <lineage>
        <taxon>Bacteria</taxon>
        <taxon>Bacillati</taxon>
        <taxon>Bacillota</taxon>
        <taxon>Clostridia</taxon>
        <taxon>Eubacteriales</taxon>
        <taxon>Clostridiaceae</taxon>
        <taxon>Fonticella</taxon>
    </lineage>
</organism>
<keyword evidence="3" id="KW-1185">Reference proteome</keyword>
<dbReference type="SUPFAM" id="SSF158622">
    <property type="entry name" value="YheA/YmcA-like"/>
    <property type="match status" value="1"/>
</dbReference>
<protein>
    <recommendedName>
        <fullName evidence="1">UPF0342 protein EDD71_105161</fullName>
    </recommendedName>
</protein>
<evidence type="ECO:0000256" key="1">
    <source>
        <dbReference type="HAMAP-Rule" id="MF_01526"/>
    </source>
</evidence>
<gene>
    <name evidence="2" type="ORF">EDD71_105161</name>
</gene>
<accession>A0A4R7KRH4</accession>
<dbReference type="Pfam" id="PF06133">
    <property type="entry name" value="Com_YlbF"/>
    <property type="match status" value="1"/>
</dbReference>
<evidence type="ECO:0000313" key="3">
    <source>
        <dbReference type="Proteomes" id="UP000295325"/>
    </source>
</evidence>
<sequence>MSVYDKAHELARALKVAPEVVEYKRALDKIKANEKNKKMVDDFRNKQIEMYKLKMEGKEPSKEQMDAINNLMGIISLNSDIREFLGAEMRFSRLWEDIMKILGDAVDIDLDFGQNK</sequence>
<comment type="caution">
    <text evidence="2">The sequence shown here is derived from an EMBL/GenBank/DDBJ whole genome shotgun (WGS) entry which is preliminary data.</text>
</comment>
<dbReference type="RefSeq" id="WP_166636341.1">
    <property type="nucleotide sequence ID" value="NZ_SOAZ01000005.1"/>
</dbReference>
<name>A0A4R7KRH4_9CLOT</name>
<dbReference type="Proteomes" id="UP000295325">
    <property type="component" value="Unassembled WGS sequence"/>
</dbReference>
<dbReference type="InterPro" id="IPR010368">
    <property type="entry name" value="Com_YlbF"/>
</dbReference>
<dbReference type="Gene3D" id="1.20.1500.10">
    <property type="entry name" value="YheA/YmcA-like"/>
    <property type="match status" value="1"/>
</dbReference>
<evidence type="ECO:0000313" key="2">
    <source>
        <dbReference type="EMBL" id="TDT61981.1"/>
    </source>
</evidence>
<comment type="similarity">
    <text evidence="1">Belongs to the UPF0342 family.</text>
</comment>